<dbReference type="InterPro" id="IPR029044">
    <property type="entry name" value="Nucleotide-diphossugar_trans"/>
</dbReference>
<evidence type="ECO:0000256" key="5">
    <source>
        <dbReference type="ARBA" id="ARBA00022989"/>
    </source>
</evidence>
<dbReference type="Pfam" id="PF00535">
    <property type="entry name" value="Glycos_transf_2"/>
    <property type="match status" value="1"/>
</dbReference>
<evidence type="ECO:0000256" key="6">
    <source>
        <dbReference type="ARBA" id="ARBA00023136"/>
    </source>
</evidence>
<dbReference type="PANTHER" id="PTHR48090">
    <property type="entry name" value="UNDECAPRENYL-PHOSPHATE 4-DEOXY-4-FORMAMIDO-L-ARABINOSE TRANSFERASE-RELATED"/>
    <property type="match status" value="1"/>
</dbReference>
<protein>
    <submittedName>
        <fullName evidence="9">Glycosyltransferase</fullName>
    </submittedName>
</protein>
<dbReference type="GO" id="GO:0005886">
    <property type="term" value="C:plasma membrane"/>
    <property type="evidence" value="ECO:0007669"/>
    <property type="project" value="TreeGrafter"/>
</dbReference>
<dbReference type="Proteomes" id="UP000051820">
    <property type="component" value="Unassembled WGS sequence"/>
</dbReference>
<keyword evidence="10" id="KW-1185">Reference proteome</keyword>
<dbReference type="RefSeq" id="WP_010622112.1">
    <property type="nucleotide sequence ID" value="NZ_AZGF01000003.1"/>
</dbReference>
<dbReference type="eggNOG" id="COG0463">
    <property type="taxonomic scope" value="Bacteria"/>
</dbReference>
<evidence type="ECO:0000256" key="7">
    <source>
        <dbReference type="SAM" id="Phobius"/>
    </source>
</evidence>
<dbReference type="AlphaFoldDB" id="A0A0R1W6M2"/>
<dbReference type="InterPro" id="IPR001173">
    <property type="entry name" value="Glyco_trans_2-like"/>
</dbReference>
<organism evidence="9 10">
    <name type="scientific">Paucilactobacillus suebicus DSM 5007 = KCTC 3549</name>
    <dbReference type="NCBI Taxonomy" id="1423807"/>
    <lineage>
        <taxon>Bacteria</taxon>
        <taxon>Bacillati</taxon>
        <taxon>Bacillota</taxon>
        <taxon>Bacilli</taxon>
        <taxon>Lactobacillales</taxon>
        <taxon>Lactobacillaceae</taxon>
        <taxon>Paucilactobacillus</taxon>
    </lineage>
</organism>
<feature type="transmembrane region" description="Helical" evidence="7">
    <location>
        <begin position="236"/>
        <end position="256"/>
    </location>
</feature>
<evidence type="ECO:0000313" key="9">
    <source>
        <dbReference type="EMBL" id="KRM13138.1"/>
    </source>
</evidence>
<keyword evidence="4 7" id="KW-0812">Transmembrane</keyword>
<evidence type="ECO:0000256" key="2">
    <source>
        <dbReference type="ARBA" id="ARBA00022676"/>
    </source>
</evidence>
<dbReference type="InterPro" id="IPR050256">
    <property type="entry name" value="Glycosyltransferase_2"/>
</dbReference>
<sequence length="318" mass="36095">MDKLTIVVPAYNEEEVLPDSVRTLLSVEDKLISSQMFDSSSDILIVDDGSTDDTWNIINEENERNKRITGIKFSRNFGHQNALIAGMTEAIKTADIVVTIDADLQDDPNAIEKMTREFLNGSDIVYGVRNDRHTDTWFKRTSAGAFYRILNVLGVHLIRNHADFRLMSKRAVEVLLEYKERNLFIRGMIPLIGFQSSKVYYKRSPRMAGESKYPLRKMLSFAWDGLTSFSIAPVRAILMLGILSSLLGVAAFFYSILTKWFGFTVHGWSSLMISIWVLGGLQMVSLGVIGEYIGKVTTEVKQRPRFTIEKKIGLQYEK</sequence>
<dbReference type="STRING" id="1423807.FD16_GL001282"/>
<comment type="caution">
    <text evidence="9">The sequence shown here is derived from an EMBL/GenBank/DDBJ whole genome shotgun (WGS) entry which is preliminary data.</text>
</comment>
<dbReference type="OrthoDB" id="9807778at2"/>
<comment type="subcellular location">
    <subcellularLocation>
        <location evidence="1">Membrane</location>
        <topology evidence="1">Multi-pass membrane protein</topology>
    </subcellularLocation>
</comment>
<dbReference type="GO" id="GO:0016757">
    <property type="term" value="F:glycosyltransferase activity"/>
    <property type="evidence" value="ECO:0007669"/>
    <property type="project" value="UniProtKB-KW"/>
</dbReference>
<evidence type="ECO:0000256" key="3">
    <source>
        <dbReference type="ARBA" id="ARBA00022679"/>
    </source>
</evidence>
<keyword evidence="3 9" id="KW-0808">Transferase</keyword>
<dbReference type="CDD" id="cd04187">
    <property type="entry name" value="DPM1_like_bac"/>
    <property type="match status" value="1"/>
</dbReference>
<dbReference type="Gene3D" id="3.90.550.10">
    <property type="entry name" value="Spore Coat Polysaccharide Biosynthesis Protein SpsA, Chain A"/>
    <property type="match status" value="1"/>
</dbReference>
<evidence type="ECO:0000313" key="10">
    <source>
        <dbReference type="Proteomes" id="UP000051820"/>
    </source>
</evidence>
<dbReference type="PANTHER" id="PTHR48090:SF1">
    <property type="entry name" value="PROPHAGE BACTOPRENOL GLUCOSYL TRANSFERASE HOMOLOG"/>
    <property type="match status" value="1"/>
</dbReference>
<gene>
    <name evidence="9" type="ORF">FD16_GL001282</name>
</gene>
<dbReference type="EMBL" id="AZGF01000003">
    <property type="protein sequence ID" value="KRM13138.1"/>
    <property type="molecule type" value="Genomic_DNA"/>
</dbReference>
<feature type="domain" description="Glycosyltransferase 2-like" evidence="8">
    <location>
        <begin position="5"/>
        <end position="174"/>
    </location>
</feature>
<evidence type="ECO:0000256" key="4">
    <source>
        <dbReference type="ARBA" id="ARBA00022692"/>
    </source>
</evidence>
<dbReference type="SUPFAM" id="SSF53448">
    <property type="entry name" value="Nucleotide-diphospho-sugar transferases"/>
    <property type="match status" value="1"/>
</dbReference>
<evidence type="ECO:0000259" key="8">
    <source>
        <dbReference type="Pfam" id="PF00535"/>
    </source>
</evidence>
<evidence type="ECO:0000256" key="1">
    <source>
        <dbReference type="ARBA" id="ARBA00004141"/>
    </source>
</evidence>
<keyword evidence="5 7" id="KW-1133">Transmembrane helix</keyword>
<reference evidence="9 10" key="1">
    <citation type="journal article" date="2015" name="Genome Announc.">
        <title>Expanding the biotechnology potential of lactobacilli through comparative genomics of 213 strains and associated genera.</title>
        <authorList>
            <person name="Sun Z."/>
            <person name="Harris H.M."/>
            <person name="McCann A."/>
            <person name="Guo C."/>
            <person name="Argimon S."/>
            <person name="Zhang W."/>
            <person name="Yang X."/>
            <person name="Jeffery I.B."/>
            <person name="Cooney J.C."/>
            <person name="Kagawa T.F."/>
            <person name="Liu W."/>
            <person name="Song Y."/>
            <person name="Salvetti E."/>
            <person name="Wrobel A."/>
            <person name="Rasinkangas P."/>
            <person name="Parkhill J."/>
            <person name="Rea M.C."/>
            <person name="O'Sullivan O."/>
            <person name="Ritari J."/>
            <person name="Douillard F.P."/>
            <person name="Paul Ross R."/>
            <person name="Yang R."/>
            <person name="Briner A.E."/>
            <person name="Felis G.E."/>
            <person name="de Vos W.M."/>
            <person name="Barrangou R."/>
            <person name="Klaenhammer T.R."/>
            <person name="Caufield P.W."/>
            <person name="Cui Y."/>
            <person name="Zhang H."/>
            <person name="O'Toole P.W."/>
        </authorList>
    </citation>
    <scope>NUCLEOTIDE SEQUENCE [LARGE SCALE GENOMIC DNA]</scope>
    <source>
        <strain evidence="9 10">DSM 5007</strain>
    </source>
</reference>
<feature type="transmembrane region" description="Helical" evidence="7">
    <location>
        <begin position="268"/>
        <end position="293"/>
    </location>
</feature>
<keyword evidence="2" id="KW-0328">Glycosyltransferase</keyword>
<dbReference type="PATRIC" id="fig|1423807.3.peg.1308"/>
<proteinExistence type="predicted"/>
<accession>A0A0R1W6M2</accession>
<name>A0A0R1W6M2_9LACO</name>
<keyword evidence="6 7" id="KW-0472">Membrane</keyword>